<keyword evidence="4" id="KW-1185">Reference proteome</keyword>
<dbReference type="EMBL" id="ABEU02000018">
    <property type="protein sequence ID" value="PNR34858.1"/>
    <property type="molecule type" value="Genomic_DNA"/>
</dbReference>
<dbReference type="Proteomes" id="UP000006727">
    <property type="component" value="Chromosome 18"/>
</dbReference>
<evidence type="ECO:0000313" key="3">
    <source>
        <dbReference type="EnsemblPlants" id="Pp3c18_5280V3.1"/>
    </source>
</evidence>
<dbReference type="GO" id="GO:0031146">
    <property type="term" value="P:SCF-dependent proteasomal ubiquitin-dependent protein catabolic process"/>
    <property type="evidence" value="ECO:0000318"/>
    <property type="project" value="GO_Central"/>
</dbReference>
<evidence type="ECO:0000313" key="4">
    <source>
        <dbReference type="Proteomes" id="UP000006727"/>
    </source>
</evidence>
<dbReference type="SUPFAM" id="SSF117281">
    <property type="entry name" value="Kelch motif"/>
    <property type="match status" value="1"/>
</dbReference>
<dbReference type="Gramene" id="Pp3c18_5280V3.2">
    <property type="protein sequence ID" value="Pp3c18_5280V3.2"/>
    <property type="gene ID" value="Pp3c18_5280"/>
</dbReference>
<dbReference type="RefSeq" id="XP_024402288.1">
    <property type="nucleotide sequence ID" value="XM_024546520.2"/>
</dbReference>
<dbReference type="InterPro" id="IPR001810">
    <property type="entry name" value="F-box_dom"/>
</dbReference>
<dbReference type="InterPro" id="IPR036047">
    <property type="entry name" value="F-box-like_dom_sf"/>
</dbReference>
<reference evidence="2 4" key="1">
    <citation type="journal article" date="2008" name="Science">
        <title>The Physcomitrella genome reveals evolutionary insights into the conquest of land by plants.</title>
        <authorList>
            <person name="Rensing S."/>
            <person name="Lang D."/>
            <person name="Zimmer A."/>
            <person name="Terry A."/>
            <person name="Salamov A."/>
            <person name="Shapiro H."/>
            <person name="Nishiyama T."/>
            <person name="Perroud P.-F."/>
            <person name="Lindquist E."/>
            <person name="Kamisugi Y."/>
            <person name="Tanahashi T."/>
            <person name="Sakakibara K."/>
            <person name="Fujita T."/>
            <person name="Oishi K."/>
            <person name="Shin-I T."/>
            <person name="Kuroki Y."/>
            <person name="Toyoda A."/>
            <person name="Suzuki Y."/>
            <person name="Hashimoto A."/>
            <person name="Yamaguchi K."/>
            <person name="Sugano A."/>
            <person name="Kohara Y."/>
            <person name="Fujiyama A."/>
            <person name="Anterola A."/>
            <person name="Aoki S."/>
            <person name="Ashton N."/>
            <person name="Barbazuk W.B."/>
            <person name="Barker E."/>
            <person name="Bennetzen J."/>
            <person name="Bezanilla M."/>
            <person name="Blankenship R."/>
            <person name="Cho S.H."/>
            <person name="Dutcher S."/>
            <person name="Estelle M."/>
            <person name="Fawcett J.A."/>
            <person name="Gundlach H."/>
            <person name="Hanada K."/>
            <person name="Heyl A."/>
            <person name="Hicks K.A."/>
            <person name="Hugh J."/>
            <person name="Lohr M."/>
            <person name="Mayer K."/>
            <person name="Melkozernov A."/>
            <person name="Murata T."/>
            <person name="Nelson D."/>
            <person name="Pils B."/>
            <person name="Prigge M."/>
            <person name="Reiss B."/>
            <person name="Renner T."/>
            <person name="Rombauts S."/>
            <person name="Rushton P."/>
            <person name="Sanderfoot A."/>
            <person name="Schween G."/>
            <person name="Shiu S.-H."/>
            <person name="Stueber K."/>
            <person name="Theodoulou F.L."/>
            <person name="Tu H."/>
            <person name="Van de Peer Y."/>
            <person name="Verrier P.J."/>
            <person name="Waters E."/>
            <person name="Wood A."/>
            <person name="Yang L."/>
            <person name="Cove D."/>
            <person name="Cuming A."/>
            <person name="Hasebe M."/>
            <person name="Lucas S."/>
            <person name="Mishler D.B."/>
            <person name="Reski R."/>
            <person name="Grigoriev I."/>
            <person name="Quatrano R.S."/>
            <person name="Boore J.L."/>
        </authorList>
    </citation>
    <scope>NUCLEOTIDE SEQUENCE [LARGE SCALE GENOMIC DNA]</scope>
    <source>
        <strain evidence="3 4">cv. Gransden 2004</strain>
    </source>
</reference>
<dbReference type="Pfam" id="PF00646">
    <property type="entry name" value="F-box"/>
    <property type="match status" value="1"/>
</dbReference>
<dbReference type="SMART" id="SM00256">
    <property type="entry name" value="FBOX"/>
    <property type="match status" value="1"/>
</dbReference>
<dbReference type="EnsemblPlants" id="Pp3c18_5280V3.2">
    <property type="protein sequence ID" value="Pp3c18_5280V3.2"/>
    <property type="gene ID" value="Pp3c18_5280"/>
</dbReference>
<dbReference type="Gene3D" id="2.120.10.80">
    <property type="entry name" value="Kelch-type beta propeller"/>
    <property type="match status" value="1"/>
</dbReference>
<dbReference type="Gene3D" id="1.20.1280.50">
    <property type="match status" value="1"/>
</dbReference>
<dbReference type="InterPro" id="IPR050796">
    <property type="entry name" value="SCF_F-box_component"/>
</dbReference>
<organism evidence="2">
    <name type="scientific">Physcomitrium patens</name>
    <name type="common">Spreading-leaved earth moss</name>
    <name type="synonym">Physcomitrella patens</name>
    <dbReference type="NCBI Taxonomy" id="3218"/>
    <lineage>
        <taxon>Eukaryota</taxon>
        <taxon>Viridiplantae</taxon>
        <taxon>Streptophyta</taxon>
        <taxon>Embryophyta</taxon>
        <taxon>Bryophyta</taxon>
        <taxon>Bryophytina</taxon>
        <taxon>Bryopsida</taxon>
        <taxon>Funariidae</taxon>
        <taxon>Funariales</taxon>
        <taxon>Funariaceae</taxon>
        <taxon>Physcomitrium</taxon>
    </lineage>
</organism>
<protein>
    <recommendedName>
        <fullName evidence="1">F-box domain-containing protein</fullName>
    </recommendedName>
</protein>
<reference evidence="3" key="3">
    <citation type="submission" date="2020-12" db="UniProtKB">
        <authorList>
            <consortium name="EnsemblPlants"/>
        </authorList>
    </citation>
    <scope>IDENTIFICATION</scope>
</reference>
<dbReference type="Gramene" id="Pp3c18_5280V3.1">
    <property type="protein sequence ID" value="Pp3c18_5280V3.1"/>
    <property type="gene ID" value="Pp3c18_5280"/>
</dbReference>
<feature type="domain" description="F-box" evidence="1">
    <location>
        <begin position="27"/>
        <end position="72"/>
    </location>
</feature>
<dbReference type="OrthoDB" id="601306at2759"/>
<dbReference type="GeneID" id="112295234"/>
<name>A0A2K1J013_PHYPA</name>
<evidence type="ECO:0000259" key="1">
    <source>
        <dbReference type="PROSITE" id="PS50181"/>
    </source>
</evidence>
<dbReference type="PANTHER" id="PTHR31672">
    <property type="entry name" value="BNACNNG10540D PROTEIN"/>
    <property type="match status" value="1"/>
</dbReference>
<reference evidence="2 4" key="2">
    <citation type="journal article" date="2018" name="Plant J.">
        <title>The Physcomitrella patens chromosome-scale assembly reveals moss genome structure and evolution.</title>
        <authorList>
            <person name="Lang D."/>
            <person name="Ullrich K.K."/>
            <person name="Murat F."/>
            <person name="Fuchs J."/>
            <person name="Jenkins J."/>
            <person name="Haas F.B."/>
            <person name="Piednoel M."/>
            <person name="Gundlach H."/>
            <person name="Van Bel M."/>
            <person name="Meyberg R."/>
            <person name="Vives C."/>
            <person name="Morata J."/>
            <person name="Symeonidi A."/>
            <person name="Hiss M."/>
            <person name="Muchero W."/>
            <person name="Kamisugi Y."/>
            <person name="Saleh O."/>
            <person name="Blanc G."/>
            <person name="Decker E.L."/>
            <person name="van Gessel N."/>
            <person name="Grimwood J."/>
            <person name="Hayes R.D."/>
            <person name="Graham S.W."/>
            <person name="Gunter L.E."/>
            <person name="McDaniel S.F."/>
            <person name="Hoernstein S.N.W."/>
            <person name="Larsson A."/>
            <person name="Li F.W."/>
            <person name="Perroud P.F."/>
            <person name="Phillips J."/>
            <person name="Ranjan P."/>
            <person name="Rokshar D.S."/>
            <person name="Rothfels C.J."/>
            <person name="Schneider L."/>
            <person name="Shu S."/>
            <person name="Stevenson D.W."/>
            <person name="Thummler F."/>
            <person name="Tillich M."/>
            <person name="Villarreal Aguilar J.C."/>
            <person name="Widiez T."/>
            <person name="Wong G.K."/>
            <person name="Wymore A."/>
            <person name="Zhang Y."/>
            <person name="Zimmer A.D."/>
            <person name="Quatrano R.S."/>
            <person name="Mayer K.F.X."/>
            <person name="Goodstein D."/>
            <person name="Casacuberta J.M."/>
            <person name="Vandepoele K."/>
            <person name="Reski R."/>
            <person name="Cuming A.C."/>
            <person name="Tuskan G.A."/>
            <person name="Maumus F."/>
            <person name="Salse J."/>
            <person name="Schmutz J."/>
            <person name="Rensing S.A."/>
        </authorList>
    </citation>
    <scope>NUCLEOTIDE SEQUENCE [LARGE SCALE GENOMIC DNA]</scope>
    <source>
        <strain evidence="3 4">cv. Gransden 2004</strain>
    </source>
</reference>
<dbReference type="KEGG" id="ppp:112295234"/>
<dbReference type="SUPFAM" id="SSF81383">
    <property type="entry name" value="F-box domain"/>
    <property type="match status" value="1"/>
</dbReference>
<accession>A0A2K1J013</accession>
<dbReference type="PROSITE" id="PS50181">
    <property type="entry name" value="FBOX"/>
    <property type="match status" value="1"/>
</dbReference>
<proteinExistence type="predicted"/>
<dbReference type="GO" id="GO:0004842">
    <property type="term" value="F:ubiquitin-protein transferase activity"/>
    <property type="evidence" value="ECO:0000318"/>
    <property type="project" value="GO_Central"/>
</dbReference>
<dbReference type="InterPro" id="IPR015915">
    <property type="entry name" value="Kelch-typ_b-propeller"/>
</dbReference>
<dbReference type="PANTHER" id="PTHR31672:SF2">
    <property type="entry name" value="F-BOX DOMAIN-CONTAINING PROTEIN"/>
    <property type="match status" value="1"/>
</dbReference>
<dbReference type="EnsemblPlants" id="Pp3c18_5280V3.1">
    <property type="protein sequence ID" value="Pp3c18_5280V3.1"/>
    <property type="gene ID" value="Pp3c18_5280"/>
</dbReference>
<gene>
    <name evidence="3" type="primary">LOC112295234</name>
    <name evidence="2" type="ORF">PHYPA_022756</name>
</gene>
<dbReference type="AlphaFoldDB" id="A0A2K1J013"/>
<evidence type="ECO:0000313" key="2">
    <source>
        <dbReference type="EMBL" id="PNR34858.1"/>
    </source>
</evidence>
<sequence>MPGLLDVNLSSLSLTSDTHQKQVWMDPELWGALPEPLVEIILSHIPLPYLLPMRAVCKKWYFLLHTSSFLSLQRQRTVQCTSYVLTVNEPAFSAFSFFQQGPELYYLRNSSLYCPISKNWFNMSLDCIPFRDFYITSVGGGLLCFIAYKNNTSSTNREVVVGVCNPATRSWRLLPCWEETKAYTLPQFVAMVVDNFNRSYKVVLVDHDRRVTRLYNSQSMAWTEFDDVPARHNFPYYDRCPSQAVVKGSKLVCTTQCKTGISTFDMNTGLWESYHVFLPGMHSSVHLVQHHGRILMISRVMKAKYEGSDRVQISELDPKGLRVTISLDDVPLGPSKQFLDHFKVCTYSSYDESEGLCFISTTTGERWLYDIEEQFWHILPSSPGSKTKSMAAYGGFSVHLRVDIQP</sequence>
<dbReference type="PaxDb" id="3218-PP1S17_9V6.1"/>